<dbReference type="PROSITE" id="PS51421">
    <property type="entry name" value="RAS"/>
    <property type="match status" value="1"/>
</dbReference>
<evidence type="ECO:0000313" key="4">
    <source>
        <dbReference type="Proteomes" id="UP000673691"/>
    </source>
</evidence>
<evidence type="ECO:0000256" key="1">
    <source>
        <dbReference type="ARBA" id="ARBA00022741"/>
    </source>
</evidence>
<dbReference type="GO" id="GO:0016020">
    <property type="term" value="C:membrane"/>
    <property type="evidence" value="ECO:0007669"/>
    <property type="project" value="InterPro"/>
</dbReference>
<protein>
    <submittedName>
        <fullName evidence="3">Small GTPase RAS2</fullName>
    </submittedName>
</protein>
<evidence type="ECO:0000256" key="2">
    <source>
        <dbReference type="ARBA" id="ARBA00023134"/>
    </source>
</evidence>
<name>A0A8H8A0G4_9FUNG</name>
<dbReference type="PRINTS" id="PR00449">
    <property type="entry name" value="RASTRNSFRMNG"/>
</dbReference>
<dbReference type="GO" id="GO:0007165">
    <property type="term" value="P:signal transduction"/>
    <property type="evidence" value="ECO:0007669"/>
    <property type="project" value="InterPro"/>
</dbReference>
<dbReference type="PROSITE" id="PS51419">
    <property type="entry name" value="RAB"/>
    <property type="match status" value="1"/>
</dbReference>
<keyword evidence="1" id="KW-0547">Nucleotide-binding</keyword>
<dbReference type="SMART" id="SM00173">
    <property type="entry name" value="RAS"/>
    <property type="match status" value="1"/>
</dbReference>
<dbReference type="EMBL" id="JAEFCI010001684">
    <property type="protein sequence ID" value="KAG5462739.1"/>
    <property type="molecule type" value="Genomic_DNA"/>
</dbReference>
<dbReference type="Pfam" id="PF00071">
    <property type="entry name" value="Ras"/>
    <property type="match status" value="1"/>
</dbReference>
<comment type="caution">
    <text evidence="3">The sequence shown here is derived from an EMBL/GenBank/DDBJ whole genome shotgun (WGS) entry which is preliminary data.</text>
</comment>
<dbReference type="Proteomes" id="UP000673691">
    <property type="component" value="Unassembled WGS sequence"/>
</dbReference>
<dbReference type="SUPFAM" id="SSF52540">
    <property type="entry name" value="P-loop containing nucleoside triphosphate hydrolases"/>
    <property type="match status" value="1"/>
</dbReference>
<dbReference type="InterPro" id="IPR020849">
    <property type="entry name" value="Small_GTPase_Ras-type"/>
</dbReference>
<dbReference type="AlphaFoldDB" id="A0A8H8A0G4"/>
<proteinExistence type="predicted"/>
<accession>A0A8H8A0G4</accession>
<organism evidence="3 4">
    <name type="scientific">Olpidium bornovanus</name>
    <dbReference type="NCBI Taxonomy" id="278681"/>
    <lineage>
        <taxon>Eukaryota</taxon>
        <taxon>Fungi</taxon>
        <taxon>Fungi incertae sedis</taxon>
        <taxon>Olpidiomycota</taxon>
        <taxon>Olpidiomycotina</taxon>
        <taxon>Olpidiomycetes</taxon>
        <taxon>Olpidiales</taxon>
        <taxon>Olpidiaceae</taxon>
        <taxon>Olpidium</taxon>
    </lineage>
</organism>
<gene>
    <name evidence="3" type="ORF">BJ554DRAFT_3764</name>
</gene>
<dbReference type="InterPro" id="IPR027417">
    <property type="entry name" value="P-loop_NTPase"/>
</dbReference>
<reference evidence="3 4" key="1">
    <citation type="journal article" name="Sci. Rep.">
        <title>Genome-scale phylogenetic analyses confirm Olpidium as the closest living zoosporic fungus to the non-flagellated, terrestrial fungi.</title>
        <authorList>
            <person name="Chang Y."/>
            <person name="Rochon D."/>
            <person name="Sekimoto S."/>
            <person name="Wang Y."/>
            <person name="Chovatia M."/>
            <person name="Sandor L."/>
            <person name="Salamov A."/>
            <person name="Grigoriev I.V."/>
            <person name="Stajich J.E."/>
            <person name="Spatafora J.W."/>
        </authorList>
    </citation>
    <scope>NUCLEOTIDE SEQUENCE [LARGE SCALE GENOMIC DNA]</scope>
    <source>
        <strain evidence="3">S191</strain>
    </source>
</reference>
<dbReference type="OrthoDB" id="5976022at2759"/>
<sequence length="91" mass="10073">MVKIIRDKILNYMGTDYAPMVIVGNKVDLETQRQVSFQEAQELATKYNCVAVETSAKNNDNIGKVFDCIIAQIEKDTSGGAAEEKKPCVVM</sequence>
<evidence type="ECO:0000313" key="3">
    <source>
        <dbReference type="EMBL" id="KAG5462739.1"/>
    </source>
</evidence>
<keyword evidence="2" id="KW-0342">GTP-binding</keyword>
<keyword evidence="4" id="KW-1185">Reference proteome</keyword>
<dbReference type="GO" id="GO:0003924">
    <property type="term" value="F:GTPase activity"/>
    <property type="evidence" value="ECO:0007669"/>
    <property type="project" value="InterPro"/>
</dbReference>
<dbReference type="SMART" id="SM00175">
    <property type="entry name" value="RAB"/>
    <property type="match status" value="1"/>
</dbReference>
<dbReference type="Gene3D" id="3.40.50.300">
    <property type="entry name" value="P-loop containing nucleotide triphosphate hydrolases"/>
    <property type="match status" value="1"/>
</dbReference>
<dbReference type="PANTHER" id="PTHR24070">
    <property type="entry name" value="RAS, DI-RAS, AND RHEB FAMILY MEMBERS OF SMALL GTPASE SUPERFAMILY"/>
    <property type="match status" value="1"/>
</dbReference>
<dbReference type="GO" id="GO:0005525">
    <property type="term" value="F:GTP binding"/>
    <property type="evidence" value="ECO:0007669"/>
    <property type="project" value="UniProtKB-KW"/>
</dbReference>
<dbReference type="InterPro" id="IPR001806">
    <property type="entry name" value="Small_GTPase"/>
</dbReference>